<accession>A0ABV8MU73</accession>
<protein>
    <submittedName>
        <fullName evidence="2">Substrate-binding periplasmic protein</fullName>
    </submittedName>
</protein>
<organism evidence="2 3">
    <name type="scientific">Chitinimonas lacunae</name>
    <dbReference type="NCBI Taxonomy" id="1963018"/>
    <lineage>
        <taxon>Bacteria</taxon>
        <taxon>Pseudomonadati</taxon>
        <taxon>Pseudomonadota</taxon>
        <taxon>Betaproteobacteria</taxon>
        <taxon>Neisseriales</taxon>
        <taxon>Chitinibacteraceae</taxon>
        <taxon>Chitinimonas</taxon>
    </lineage>
</organism>
<feature type="signal peptide" evidence="1">
    <location>
        <begin position="1"/>
        <end position="19"/>
    </location>
</feature>
<dbReference type="Gene3D" id="3.40.190.10">
    <property type="entry name" value="Periplasmic binding protein-like II"/>
    <property type="match status" value="2"/>
</dbReference>
<proteinExistence type="predicted"/>
<sequence>MGYRHGLLTLLLSTTVLGAATTPELPPLRLVIGETKPPYVLAAERRGIEYDLLTAALDSAGYRPLVSFAPNKQAQLQLAAGQADAVISNSGGFLSDPYIAYKNAAISLCRNKLRIHKVPELDRYRVASFHNAQRYLGPEFAAMAARNPDYIERSPQIILNRLLYSGRVDVAISDINIFQHFTAQLDPRLDTRQPLCFHSLFPPTLYRLAFRDQTARDRFNRALRQILRGDFYETLAQRYRLPMENGRPYFKPPEVGASEADKSK</sequence>
<evidence type="ECO:0000313" key="2">
    <source>
        <dbReference type="EMBL" id="MFC4161289.1"/>
    </source>
</evidence>
<gene>
    <name evidence="2" type="ORF">ACFOW7_18275</name>
</gene>
<dbReference type="EMBL" id="JBHSBU010000001">
    <property type="protein sequence ID" value="MFC4161289.1"/>
    <property type="molecule type" value="Genomic_DNA"/>
</dbReference>
<keyword evidence="3" id="KW-1185">Reference proteome</keyword>
<comment type="caution">
    <text evidence="2">The sequence shown here is derived from an EMBL/GenBank/DDBJ whole genome shotgun (WGS) entry which is preliminary data.</text>
</comment>
<dbReference type="RefSeq" id="WP_378167058.1">
    <property type="nucleotide sequence ID" value="NZ_JBHSBU010000001.1"/>
</dbReference>
<feature type="chain" id="PRO_5046556274" evidence="1">
    <location>
        <begin position="20"/>
        <end position="264"/>
    </location>
</feature>
<evidence type="ECO:0000256" key="1">
    <source>
        <dbReference type="SAM" id="SignalP"/>
    </source>
</evidence>
<name>A0ABV8MU73_9NEIS</name>
<dbReference type="Proteomes" id="UP001595791">
    <property type="component" value="Unassembled WGS sequence"/>
</dbReference>
<evidence type="ECO:0000313" key="3">
    <source>
        <dbReference type="Proteomes" id="UP001595791"/>
    </source>
</evidence>
<dbReference type="SUPFAM" id="SSF53850">
    <property type="entry name" value="Periplasmic binding protein-like II"/>
    <property type="match status" value="1"/>
</dbReference>
<reference evidence="3" key="1">
    <citation type="journal article" date="2019" name="Int. J. Syst. Evol. Microbiol.">
        <title>The Global Catalogue of Microorganisms (GCM) 10K type strain sequencing project: providing services to taxonomists for standard genome sequencing and annotation.</title>
        <authorList>
            <consortium name="The Broad Institute Genomics Platform"/>
            <consortium name="The Broad Institute Genome Sequencing Center for Infectious Disease"/>
            <person name="Wu L."/>
            <person name="Ma J."/>
        </authorList>
    </citation>
    <scope>NUCLEOTIDE SEQUENCE [LARGE SCALE GENOMIC DNA]</scope>
    <source>
        <strain evidence="3">LMG 29894</strain>
    </source>
</reference>
<keyword evidence="1" id="KW-0732">Signal</keyword>